<dbReference type="GO" id="GO:0034244">
    <property type="term" value="P:negative regulation of transcription elongation by RNA polymerase II"/>
    <property type="evidence" value="ECO:0007669"/>
    <property type="project" value="InterPro"/>
</dbReference>
<evidence type="ECO:0000313" key="10">
    <source>
        <dbReference type="Proteomes" id="UP000012960"/>
    </source>
</evidence>
<dbReference type="Gramene" id="Ma06_t29210.1">
    <property type="protein sequence ID" value="Ma06_p29210.1"/>
    <property type="gene ID" value="Ma06_g29210"/>
</dbReference>
<dbReference type="PANTHER" id="PTHR33304">
    <property type="match status" value="1"/>
</dbReference>
<gene>
    <name evidence="8" type="ORF">GSMUA_175370.1</name>
</gene>
<keyword evidence="2" id="KW-0863">Zinc-finger</keyword>
<name>A0A804JLQ9_MUSAM</name>
<dbReference type="Pfam" id="PF23121">
    <property type="entry name" value="SPOC_AIPP2"/>
    <property type="match status" value="1"/>
</dbReference>
<dbReference type="InterPro" id="IPR013083">
    <property type="entry name" value="Znf_RING/FYVE/PHD"/>
</dbReference>
<accession>A0A804JLQ9</accession>
<dbReference type="InterPro" id="IPR056280">
    <property type="entry name" value="AIPP2-like_SPOC"/>
</dbReference>
<proteinExistence type="predicted"/>
<keyword evidence="10" id="KW-1185">Reference proteome</keyword>
<evidence type="ECO:0000256" key="6">
    <source>
        <dbReference type="SAM" id="MobiDB-lite"/>
    </source>
</evidence>
<evidence type="ECO:0000256" key="5">
    <source>
        <dbReference type="ARBA" id="ARBA00023163"/>
    </source>
</evidence>
<reference evidence="8" key="1">
    <citation type="submission" date="2021-03" db="EMBL/GenBank/DDBJ databases">
        <authorList>
            <consortium name="Genoscope - CEA"/>
            <person name="William W."/>
        </authorList>
    </citation>
    <scope>NUCLEOTIDE SEQUENCE</scope>
    <source>
        <strain evidence="8">Doubled-haploid Pahang</strain>
    </source>
</reference>
<keyword evidence="1" id="KW-0479">Metal-binding</keyword>
<dbReference type="AlphaFoldDB" id="A0A804JLQ9"/>
<organism evidence="9 10">
    <name type="scientific">Musa acuminata subsp. malaccensis</name>
    <name type="common">Wild banana</name>
    <name type="synonym">Musa malaccensis</name>
    <dbReference type="NCBI Taxonomy" id="214687"/>
    <lineage>
        <taxon>Eukaryota</taxon>
        <taxon>Viridiplantae</taxon>
        <taxon>Streptophyta</taxon>
        <taxon>Embryophyta</taxon>
        <taxon>Tracheophyta</taxon>
        <taxon>Spermatophyta</taxon>
        <taxon>Magnoliopsida</taxon>
        <taxon>Liliopsida</taxon>
        <taxon>Zingiberales</taxon>
        <taxon>Musaceae</taxon>
        <taxon>Musa</taxon>
    </lineage>
</organism>
<feature type="domain" description="AIPP2-like SPOC-like" evidence="7">
    <location>
        <begin position="369"/>
        <end position="498"/>
    </location>
</feature>
<evidence type="ECO:0000259" key="7">
    <source>
        <dbReference type="Pfam" id="PF23121"/>
    </source>
</evidence>
<evidence type="ECO:0000256" key="4">
    <source>
        <dbReference type="ARBA" id="ARBA00023015"/>
    </source>
</evidence>
<evidence type="ECO:0000256" key="1">
    <source>
        <dbReference type="ARBA" id="ARBA00022723"/>
    </source>
</evidence>
<dbReference type="OrthoDB" id="1932206at2759"/>
<keyword evidence="5" id="KW-0804">Transcription</keyword>
<reference evidence="9" key="2">
    <citation type="submission" date="2021-05" db="UniProtKB">
        <authorList>
            <consortium name="EnsemblPlants"/>
        </authorList>
    </citation>
    <scope>IDENTIFICATION</scope>
    <source>
        <strain evidence="9">subsp. malaccensis</strain>
    </source>
</reference>
<protein>
    <submittedName>
        <fullName evidence="8">(wild Malaysian banana) hypothetical protein</fullName>
    </submittedName>
</protein>
<dbReference type="PANTHER" id="PTHR33304:SF36">
    <property type="entry name" value="GB|AAF26970.1-RELATED"/>
    <property type="match status" value="1"/>
</dbReference>
<dbReference type="EMBL" id="HG996471">
    <property type="protein sequence ID" value="CAG1847742.1"/>
    <property type="molecule type" value="Genomic_DNA"/>
</dbReference>
<dbReference type="GO" id="GO:0008270">
    <property type="term" value="F:zinc ion binding"/>
    <property type="evidence" value="ECO:0007669"/>
    <property type="project" value="UniProtKB-KW"/>
</dbReference>
<dbReference type="GO" id="GO:0140566">
    <property type="term" value="F:histone reader activity"/>
    <property type="evidence" value="ECO:0007669"/>
    <property type="project" value="InterPro"/>
</dbReference>
<dbReference type="InterPro" id="IPR011011">
    <property type="entry name" value="Znf_FYVE_PHD"/>
</dbReference>
<sequence length="711" mass="79781">MANAEKKAEKTKICDICGDSGFMEDIVTCHCCKRASEHIYCMQVLQFRVPDVWYCNGCLSKAHGVHKGKMQDTRTESDSFKICTFDSKRAKSPTKASTHLNDDPTPEEINDGRKQQNRRHPMHSSFSNVSVKTIENAKVKFITLEEVALNYGATAYCKQGNSGVSCRRSVCPFNSRKSFTSISRSCRLTSTRVPRQPNEATVDTDTDLSLGKAIIVREDIINDKEGNMQKNKVSDYNSSLKSIVPAASNISSDASKHIDDRTKNRTKCKALGETSATLTEEKHMDRSIVASDYFQLKHIQEKEAKCVDVGVQPTRDRNKKIRTYDTSGGIVCSAAQCKRLASKENDLPLTLLINPNEKLLNYPAPGTCWKGTFEVFDMGIHIYGEIQAHFPSQVSPKAYDISKKLPMKLKLDMLPRRDAWPKIFQSDPPTYDDIGLYFFPSQLERPKEKYFRLLERIDSCDFAMQTWIEDVELLIYPSQQLTVDSHRINEQIYLWGVFRHVKQRKHHQHRQEISSLSPAAADLKTNKHGPSTTSFECSNEDVDMEIDMEGGKDIGQVDKPIRKRVVPPGLPFESPISQEAGPACRPLVKLLDKTSSAQSDVPPGFSRTPYVKQESFSPVVNQIHPVSKICDSPSSFLDVSQRSGTVLTLFPPKSEDGTIDKADDGEMRQPISADLSLSMPHYVMDGDSWVSMTPKASLDQDGCGEKVQLKL</sequence>
<dbReference type="SUPFAM" id="SSF57903">
    <property type="entry name" value="FYVE/PHD zinc finger"/>
    <property type="match status" value="1"/>
</dbReference>
<dbReference type="Gene3D" id="3.30.40.10">
    <property type="entry name" value="Zinc/RING finger domain, C3HC4 (zinc finger)"/>
    <property type="match status" value="1"/>
</dbReference>
<dbReference type="KEGG" id="mus:103989817"/>
<evidence type="ECO:0000256" key="3">
    <source>
        <dbReference type="ARBA" id="ARBA00022833"/>
    </source>
</evidence>
<dbReference type="InParanoid" id="A0A804JLQ9"/>
<feature type="region of interest" description="Disordered" evidence="6">
    <location>
        <begin position="91"/>
        <end position="128"/>
    </location>
</feature>
<keyword evidence="4" id="KW-0805">Transcription regulation</keyword>
<evidence type="ECO:0000313" key="9">
    <source>
        <dbReference type="EnsemblPlants" id="Ma06_p29210.1"/>
    </source>
</evidence>
<evidence type="ECO:0000256" key="2">
    <source>
        <dbReference type="ARBA" id="ARBA00022771"/>
    </source>
</evidence>
<evidence type="ECO:0000313" key="8">
    <source>
        <dbReference type="EMBL" id="CAG1847742.1"/>
    </source>
</evidence>
<dbReference type="OMA" id="ERPNKSE"/>
<dbReference type="EnsemblPlants" id="Ma06_t29210.1">
    <property type="protein sequence ID" value="Ma06_p29210.1"/>
    <property type="gene ID" value="Ma06_g29210"/>
</dbReference>
<keyword evidence="3" id="KW-0862">Zinc</keyword>
<dbReference type="InterPro" id="IPR049914">
    <property type="entry name" value="PHD1-3/5-6"/>
</dbReference>
<dbReference type="Proteomes" id="UP000012960">
    <property type="component" value="Unplaced"/>
</dbReference>